<organism evidence="2 3">
    <name type="scientific">Rangifer tarandus platyrhynchus</name>
    <name type="common">Svalbard reindeer</name>
    <dbReference type="NCBI Taxonomy" id="3082113"/>
    <lineage>
        <taxon>Eukaryota</taxon>
        <taxon>Metazoa</taxon>
        <taxon>Chordata</taxon>
        <taxon>Craniata</taxon>
        <taxon>Vertebrata</taxon>
        <taxon>Euteleostomi</taxon>
        <taxon>Mammalia</taxon>
        <taxon>Eutheria</taxon>
        <taxon>Laurasiatheria</taxon>
        <taxon>Artiodactyla</taxon>
        <taxon>Ruminantia</taxon>
        <taxon>Pecora</taxon>
        <taxon>Cervidae</taxon>
        <taxon>Odocoileinae</taxon>
        <taxon>Rangifer</taxon>
    </lineage>
</organism>
<feature type="region of interest" description="Disordered" evidence="1">
    <location>
        <begin position="108"/>
        <end position="199"/>
    </location>
</feature>
<dbReference type="Proteomes" id="UP001176941">
    <property type="component" value="Chromosome 9"/>
</dbReference>
<proteinExistence type="predicted"/>
<evidence type="ECO:0000256" key="1">
    <source>
        <dbReference type="SAM" id="MobiDB-lite"/>
    </source>
</evidence>
<evidence type="ECO:0000313" key="3">
    <source>
        <dbReference type="Proteomes" id="UP001176941"/>
    </source>
</evidence>
<evidence type="ECO:0000313" key="2">
    <source>
        <dbReference type="EMBL" id="CAI9179139.1"/>
    </source>
</evidence>
<reference evidence="2" key="1">
    <citation type="submission" date="2023-04" db="EMBL/GenBank/DDBJ databases">
        <authorList>
            <consortium name="ELIXIR-Norway"/>
        </authorList>
    </citation>
    <scope>NUCLEOTIDE SEQUENCE [LARGE SCALE GENOMIC DNA]</scope>
</reference>
<dbReference type="EMBL" id="OX459945">
    <property type="protein sequence ID" value="CAI9179139.1"/>
    <property type="molecule type" value="Genomic_DNA"/>
</dbReference>
<feature type="compositionally biased region" description="Polar residues" evidence="1">
    <location>
        <begin position="181"/>
        <end position="193"/>
    </location>
</feature>
<name>A0ABN8ZZF3_RANTA</name>
<gene>
    <name evidence="2" type="ORF">MRATA1EN1_LOCUS28101</name>
</gene>
<accession>A0ABN8ZZF3</accession>
<keyword evidence="3" id="KW-1185">Reference proteome</keyword>
<sequence>MTPAAEAVCVPAHSVLPGSSQAKQLCRLHAHLLQGQSCHRQKKSCVYAHRVTLVLSDPLQPSRLWPARRLCQGGRFPRQEHCSVLAATGCHVLLETILPAALAANPRVPGAARTPANQAAAPPTHLAPTEADPSPPGQPQEQTPVDNPRAEVEIKPQLKPRGSVTKEEDPKPSPQLYKLQIESTRSTRQTVSTEYIKGH</sequence>
<protein>
    <submittedName>
        <fullName evidence="2">Uncharacterized protein</fullName>
    </submittedName>
</protein>
<feature type="compositionally biased region" description="Low complexity" evidence="1">
    <location>
        <begin position="109"/>
        <end position="123"/>
    </location>
</feature>